<evidence type="ECO:0000313" key="5">
    <source>
        <dbReference type="Proteomes" id="UP000683925"/>
    </source>
</evidence>
<dbReference type="EMBL" id="CAJJDP010000107">
    <property type="protein sequence ID" value="CAD8194494.1"/>
    <property type="molecule type" value="Genomic_DNA"/>
</dbReference>
<feature type="coiled-coil region" evidence="3">
    <location>
        <begin position="139"/>
        <end position="166"/>
    </location>
</feature>
<organism evidence="4 5">
    <name type="scientific">Paramecium octaurelia</name>
    <dbReference type="NCBI Taxonomy" id="43137"/>
    <lineage>
        <taxon>Eukaryota</taxon>
        <taxon>Sar</taxon>
        <taxon>Alveolata</taxon>
        <taxon>Ciliophora</taxon>
        <taxon>Intramacronucleata</taxon>
        <taxon>Oligohymenophorea</taxon>
        <taxon>Peniculida</taxon>
        <taxon>Parameciidae</taxon>
        <taxon>Paramecium</taxon>
    </lineage>
</organism>
<accession>A0A8S1WWT3</accession>
<comment type="caution">
    <text evidence="4">The sequence shown here is derived from an EMBL/GenBank/DDBJ whole genome shotgun (WGS) entry which is preliminary data.</text>
</comment>
<evidence type="ECO:0000256" key="2">
    <source>
        <dbReference type="ARBA" id="ARBA00022737"/>
    </source>
</evidence>
<dbReference type="PANTHER" id="PTHR44129">
    <property type="entry name" value="WD REPEAT-CONTAINING PROTEIN POP1"/>
    <property type="match status" value="1"/>
</dbReference>
<proteinExistence type="predicted"/>
<evidence type="ECO:0000256" key="1">
    <source>
        <dbReference type="ARBA" id="ARBA00022574"/>
    </source>
</evidence>
<name>A0A8S1WWT3_PAROT</name>
<reference evidence="4" key="1">
    <citation type="submission" date="2021-01" db="EMBL/GenBank/DDBJ databases">
        <authorList>
            <consortium name="Genoscope - CEA"/>
            <person name="William W."/>
        </authorList>
    </citation>
    <scope>NUCLEOTIDE SEQUENCE</scope>
</reference>
<gene>
    <name evidence="4" type="ORF">POCTA_138.1.T1070001</name>
</gene>
<keyword evidence="2" id="KW-0677">Repeat</keyword>
<sequence length="533" mass="63835">MTKTLHQQIHYKQFLKTPSYSNNRILHKIKKLLLIRLIHTFQKNWIKIIEGNKLLDIFSDSSYKAAYKSLPFKDFEQISRIEGHASVRNILKNKEIIEMQKELYSKDLANFSNKLKLDMQNKPKKLEQLESQVLIGDNKTLLKNQLQQAYEDYESYIDNITEMSQKWIQPHLLERNQQRSKCLIDQVIQNMKGIEDDLRRLCGKSYTELLQIRKDKVLQQKQEAENWIKFTFNFYLIVQSFNREKEENHFGDFKSHLISKQYNNYEGEVNEFVWSEREKSKDVILLKGKASSGKSRASRNIEEFLWINESTSPSWLPIFVSLPSLKNPKHNIIEQKSQNYNFGKIQIREFKQAVTYCYLNIIFILKNYDEMKIECIQSNLYQTNRLQLIQIFKYLEKMLKLLLQQQKFNIQDIKLGLSSEYLKQYCEVRKYYKFLKQIKGQNFSLKEFKLIWTILEDCINTITNSKYDQYMLFQPSDVEKIIQKFQTKKRELIKISSVINNVNINHLMGTPFMMEIIVYVLSKCHPHFQKQIF</sequence>
<dbReference type="OrthoDB" id="2443807at2759"/>
<dbReference type="AlphaFoldDB" id="A0A8S1WWT3"/>
<dbReference type="Proteomes" id="UP000683925">
    <property type="component" value="Unassembled WGS sequence"/>
</dbReference>
<dbReference type="InterPro" id="IPR050349">
    <property type="entry name" value="WD_LIS1/nudF_dynein_reg"/>
</dbReference>
<protein>
    <submittedName>
        <fullName evidence="4">Uncharacterized protein</fullName>
    </submittedName>
</protein>
<evidence type="ECO:0000313" key="4">
    <source>
        <dbReference type="EMBL" id="CAD8194494.1"/>
    </source>
</evidence>
<keyword evidence="5" id="KW-1185">Reference proteome</keyword>
<keyword evidence="1" id="KW-0853">WD repeat</keyword>
<keyword evidence="3" id="KW-0175">Coiled coil</keyword>
<evidence type="ECO:0000256" key="3">
    <source>
        <dbReference type="SAM" id="Coils"/>
    </source>
</evidence>